<proteinExistence type="predicted"/>
<accession>A0AAD6HEF1</accession>
<reference evidence="2" key="2">
    <citation type="submission" date="2023-01" db="EMBL/GenBank/DDBJ databases">
        <authorList>
            <person name="Petersen C."/>
        </authorList>
    </citation>
    <scope>NUCLEOTIDE SEQUENCE</scope>
    <source>
        <strain evidence="2">IBT 17514</strain>
    </source>
</reference>
<evidence type="ECO:0000256" key="1">
    <source>
        <dbReference type="SAM" id="MobiDB-lite"/>
    </source>
</evidence>
<protein>
    <submittedName>
        <fullName evidence="2">Uncharacterized protein</fullName>
    </submittedName>
</protein>
<reference evidence="2" key="1">
    <citation type="journal article" date="2023" name="IMA Fungus">
        <title>Comparative genomic study of the Penicillium genus elucidates a diverse pangenome and 15 lateral gene transfer events.</title>
        <authorList>
            <person name="Petersen C."/>
            <person name="Sorensen T."/>
            <person name="Nielsen M.R."/>
            <person name="Sondergaard T.E."/>
            <person name="Sorensen J.L."/>
            <person name="Fitzpatrick D.A."/>
            <person name="Frisvad J.C."/>
            <person name="Nielsen K.L."/>
        </authorList>
    </citation>
    <scope>NUCLEOTIDE SEQUENCE</scope>
    <source>
        <strain evidence="2">IBT 17514</strain>
    </source>
</reference>
<organism evidence="2 3">
    <name type="scientific">Penicillium malachiteum</name>
    <dbReference type="NCBI Taxonomy" id="1324776"/>
    <lineage>
        <taxon>Eukaryota</taxon>
        <taxon>Fungi</taxon>
        <taxon>Dikarya</taxon>
        <taxon>Ascomycota</taxon>
        <taxon>Pezizomycotina</taxon>
        <taxon>Eurotiomycetes</taxon>
        <taxon>Eurotiomycetidae</taxon>
        <taxon>Eurotiales</taxon>
        <taxon>Aspergillaceae</taxon>
        <taxon>Penicillium</taxon>
    </lineage>
</organism>
<feature type="region of interest" description="Disordered" evidence="1">
    <location>
        <begin position="48"/>
        <end position="67"/>
    </location>
</feature>
<name>A0AAD6HEF1_9EURO</name>
<sequence>MFALKSILGAAKSYDPFTTCDLVQSPERVESNETKLCSMDHLSVLHKMQEQPTPTNVTGSTTASGSY</sequence>
<evidence type="ECO:0000313" key="2">
    <source>
        <dbReference type="EMBL" id="KAJ5709982.1"/>
    </source>
</evidence>
<keyword evidence="3" id="KW-1185">Reference proteome</keyword>
<gene>
    <name evidence="2" type="ORF">N7493_009574</name>
</gene>
<dbReference type="Proteomes" id="UP001215712">
    <property type="component" value="Unassembled WGS sequence"/>
</dbReference>
<feature type="compositionally biased region" description="Polar residues" evidence="1">
    <location>
        <begin position="50"/>
        <end position="67"/>
    </location>
</feature>
<evidence type="ECO:0000313" key="3">
    <source>
        <dbReference type="Proteomes" id="UP001215712"/>
    </source>
</evidence>
<comment type="caution">
    <text evidence="2">The sequence shown here is derived from an EMBL/GenBank/DDBJ whole genome shotgun (WGS) entry which is preliminary data.</text>
</comment>
<dbReference type="AlphaFoldDB" id="A0AAD6HEF1"/>
<dbReference type="EMBL" id="JAQJAN010000017">
    <property type="protein sequence ID" value="KAJ5709982.1"/>
    <property type="molecule type" value="Genomic_DNA"/>
</dbReference>